<feature type="transmembrane region" description="Helical" evidence="11">
    <location>
        <begin position="12"/>
        <end position="32"/>
    </location>
</feature>
<dbReference type="InterPro" id="IPR018365">
    <property type="entry name" value="Cell_cycle_FtsW-rel_CS"/>
</dbReference>
<accession>A0A538TJU3</accession>
<dbReference type="PANTHER" id="PTHR30474:SF1">
    <property type="entry name" value="PEPTIDOGLYCAN GLYCOSYLTRANSFERASE MRDB"/>
    <property type="match status" value="1"/>
</dbReference>
<feature type="transmembrane region" description="Helical" evidence="11">
    <location>
        <begin position="135"/>
        <end position="156"/>
    </location>
</feature>
<feature type="transmembrane region" description="Helical" evidence="11">
    <location>
        <begin position="347"/>
        <end position="372"/>
    </location>
</feature>
<evidence type="ECO:0000256" key="5">
    <source>
        <dbReference type="ARBA" id="ARBA00022692"/>
    </source>
</evidence>
<feature type="transmembrane region" description="Helical" evidence="11">
    <location>
        <begin position="165"/>
        <end position="189"/>
    </location>
</feature>
<evidence type="ECO:0000256" key="6">
    <source>
        <dbReference type="ARBA" id="ARBA00022960"/>
    </source>
</evidence>
<keyword evidence="3 11" id="KW-0328">Glycosyltransferase</keyword>
<keyword evidence="4 11" id="KW-0808">Transferase</keyword>
<dbReference type="PROSITE" id="PS00428">
    <property type="entry name" value="FTSW_RODA_SPOVE"/>
    <property type="match status" value="1"/>
</dbReference>
<comment type="catalytic activity">
    <reaction evidence="11">
        <text>[GlcNAc-(1-&gt;4)-Mur2Ac(oyl-L-Ala-gamma-D-Glu-L-Lys-D-Ala-D-Ala)](n)-di-trans,octa-cis-undecaprenyl diphosphate + beta-D-GlcNAc-(1-&gt;4)-Mur2Ac(oyl-L-Ala-gamma-D-Glu-L-Lys-D-Ala-D-Ala)-di-trans,octa-cis-undecaprenyl diphosphate = [GlcNAc-(1-&gt;4)-Mur2Ac(oyl-L-Ala-gamma-D-Glu-L-Lys-D-Ala-D-Ala)](n+1)-di-trans,octa-cis-undecaprenyl diphosphate + di-trans,octa-cis-undecaprenyl diphosphate + H(+)</text>
        <dbReference type="Rhea" id="RHEA:23708"/>
        <dbReference type="Rhea" id="RHEA-COMP:9602"/>
        <dbReference type="Rhea" id="RHEA-COMP:9603"/>
        <dbReference type="ChEBI" id="CHEBI:15378"/>
        <dbReference type="ChEBI" id="CHEBI:58405"/>
        <dbReference type="ChEBI" id="CHEBI:60033"/>
        <dbReference type="ChEBI" id="CHEBI:78435"/>
        <dbReference type="EC" id="2.4.99.28"/>
    </reaction>
</comment>
<evidence type="ECO:0000256" key="10">
    <source>
        <dbReference type="ARBA" id="ARBA00023316"/>
    </source>
</evidence>
<evidence type="ECO:0000256" key="1">
    <source>
        <dbReference type="ARBA" id="ARBA00004141"/>
    </source>
</evidence>
<evidence type="ECO:0000256" key="2">
    <source>
        <dbReference type="ARBA" id="ARBA00022475"/>
    </source>
</evidence>
<organism evidence="12 13">
    <name type="scientific">Eiseniibacteriota bacterium</name>
    <dbReference type="NCBI Taxonomy" id="2212470"/>
    <lineage>
        <taxon>Bacteria</taxon>
        <taxon>Candidatus Eiseniibacteriota</taxon>
    </lineage>
</organism>
<keyword evidence="9 11" id="KW-0472">Membrane</keyword>
<evidence type="ECO:0000256" key="4">
    <source>
        <dbReference type="ARBA" id="ARBA00022679"/>
    </source>
</evidence>
<dbReference type="UniPathway" id="UPA00219"/>
<evidence type="ECO:0000256" key="8">
    <source>
        <dbReference type="ARBA" id="ARBA00022989"/>
    </source>
</evidence>
<name>A0A538TJU3_UNCEI</name>
<dbReference type="Pfam" id="PF01098">
    <property type="entry name" value="FTSW_RODA_SPOVE"/>
    <property type="match status" value="2"/>
</dbReference>
<evidence type="ECO:0000256" key="3">
    <source>
        <dbReference type="ARBA" id="ARBA00022676"/>
    </source>
</evidence>
<dbReference type="AlphaFoldDB" id="A0A538TJU3"/>
<dbReference type="InterPro" id="IPR001182">
    <property type="entry name" value="FtsW/RodA"/>
</dbReference>
<proteinExistence type="inferred from homology"/>
<dbReference type="InterPro" id="IPR011923">
    <property type="entry name" value="RodA/MrdB"/>
</dbReference>
<keyword evidence="5 11" id="KW-0812">Transmembrane</keyword>
<dbReference type="EC" id="2.4.99.28" evidence="11"/>
<evidence type="ECO:0000256" key="9">
    <source>
        <dbReference type="ARBA" id="ARBA00023136"/>
    </source>
</evidence>
<comment type="subcellular location">
    <subcellularLocation>
        <location evidence="11">Cell membrane</location>
        <topology evidence="11">Multi-pass membrane protein</topology>
    </subcellularLocation>
    <subcellularLocation>
        <location evidence="1">Membrane</location>
        <topology evidence="1">Multi-pass membrane protein</topology>
    </subcellularLocation>
</comment>
<feature type="transmembrane region" description="Helical" evidence="11">
    <location>
        <begin position="76"/>
        <end position="97"/>
    </location>
</feature>
<comment type="pathway">
    <text evidence="11">Cell wall biogenesis; peptidoglycan biosynthesis.</text>
</comment>
<dbReference type="GO" id="GO:0071555">
    <property type="term" value="P:cell wall organization"/>
    <property type="evidence" value="ECO:0007669"/>
    <property type="project" value="UniProtKB-KW"/>
</dbReference>
<comment type="function">
    <text evidence="11">Peptidoglycan polymerase that is essential for cell wall elongation.</text>
</comment>
<evidence type="ECO:0000313" key="12">
    <source>
        <dbReference type="EMBL" id="TMQ63896.1"/>
    </source>
</evidence>
<comment type="similarity">
    <text evidence="11">Belongs to the SEDS family. MrdB/RodA subfamily.</text>
</comment>
<evidence type="ECO:0000256" key="11">
    <source>
        <dbReference type="HAMAP-Rule" id="MF_02079"/>
    </source>
</evidence>
<dbReference type="Proteomes" id="UP000317691">
    <property type="component" value="Unassembled WGS sequence"/>
</dbReference>
<comment type="caution">
    <text evidence="12">The sequence shown here is derived from an EMBL/GenBank/DDBJ whole genome shotgun (WGS) entry which is preliminary data.</text>
</comment>
<dbReference type="HAMAP" id="MF_02079">
    <property type="entry name" value="PGT_RodA"/>
    <property type="match status" value="1"/>
</dbReference>
<keyword evidence="8 11" id="KW-1133">Transmembrane helix</keyword>
<protein>
    <recommendedName>
        <fullName evidence="11">Peptidoglycan glycosyltransferase RodA</fullName>
        <shortName evidence="11">PGT</shortName>
        <ecNumber evidence="11">2.4.99.28</ecNumber>
    </recommendedName>
    <alternativeName>
        <fullName evidence="11">Cell elongation protein RodA</fullName>
    </alternativeName>
    <alternativeName>
        <fullName evidence="11">Cell wall polymerase</fullName>
    </alternativeName>
    <alternativeName>
        <fullName evidence="11">Peptidoglycan polymerase</fullName>
        <shortName evidence="11">PG polymerase</shortName>
    </alternativeName>
</protein>
<dbReference type="NCBIfam" id="TIGR02210">
    <property type="entry name" value="rodA_shape"/>
    <property type="match status" value="1"/>
</dbReference>
<evidence type="ECO:0000256" key="7">
    <source>
        <dbReference type="ARBA" id="ARBA00022984"/>
    </source>
</evidence>
<feature type="transmembrane region" description="Helical" evidence="11">
    <location>
        <begin position="222"/>
        <end position="243"/>
    </location>
</feature>
<keyword evidence="7 11" id="KW-0573">Peptidoglycan synthesis</keyword>
<sequence>MLTPRISSDLDRPLLVTTVLLALIGIAFVYSATMMPASTVEHGLYLRQFIWLAIALGAGALAAAVPYRIYEGKTAWLFYGIGVALLLLTLVIGHVGLGAQRWLGWGPVKFQPSELAKLATVVVLASMLSQRRVDLTQLGTLAKAIFVAGVPFLLVLKQPDLGTSLCFISILITMLYWGGLSFLFLFLLLTPMINVALSFYFPAWVVFAVVLAFVLYRSRLRLAPLVLVVAVNLAVGIVTPQVWNHLEPYQRQRITTFIDPSADSYGAGYQIIQSKIAIGSGGIVGKGFLHGTQKALEFLPEQHTDFIFSVVGEETGFLGAALVTVLYMVLILRGVRVAHRARNRFGSLLAIGMTSIFLYHVVVNICMTVGLAPVTGLPLPLLSYGGTSLVTSFLQVGLIQNIAMRWREY</sequence>
<keyword evidence="2 11" id="KW-1003">Cell membrane</keyword>
<dbReference type="PANTHER" id="PTHR30474">
    <property type="entry name" value="CELL CYCLE PROTEIN"/>
    <property type="match status" value="1"/>
</dbReference>
<gene>
    <name evidence="11 12" type="primary">rodA</name>
    <name evidence="12" type="ORF">E6K79_09730</name>
</gene>
<keyword evidence="10 11" id="KW-0961">Cell wall biogenesis/degradation</keyword>
<dbReference type="GO" id="GO:0009252">
    <property type="term" value="P:peptidoglycan biosynthetic process"/>
    <property type="evidence" value="ECO:0007669"/>
    <property type="project" value="UniProtKB-UniRule"/>
</dbReference>
<dbReference type="GO" id="GO:0008955">
    <property type="term" value="F:peptidoglycan glycosyltransferase activity"/>
    <property type="evidence" value="ECO:0007669"/>
    <property type="project" value="UniProtKB-UniRule"/>
</dbReference>
<keyword evidence="6 11" id="KW-0133">Cell shape</keyword>
<dbReference type="GO" id="GO:0005886">
    <property type="term" value="C:plasma membrane"/>
    <property type="evidence" value="ECO:0007669"/>
    <property type="project" value="UniProtKB-SubCell"/>
</dbReference>
<dbReference type="NCBIfam" id="NF037961">
    <property type="entry name" value="RodA_shape"/>
    <property type="match status" value="1"/>
</dbReference>
<reference evidence="12 13" key="1">
    <citation type="journal article" date="2019" name="Nat. Microbiol.">
        <title>Mediterranean grassland soil C-N compound turnover is dependent on rainfall and depth, and is mediated by genomically divergent microorganisms.</title>
        <authorList>
            <person name="Diamond S."/>
            <person name="Andeer P.F."/>
            <person name="Li Z."/>
            <person name="Crits-Christoph A."/>
            <person name="Burstein D."/>
            <person name="Anantharaman K."/>
            <person name="Lane K.R."/>
            <person name="Thomas B.C."/>
            <person name="Pan C."/>
            <person name="Northen T.R."/>
            <person name="Banfield J.F."/>
        </authorList>
    </citation>
    <scope>NUCLEOTIDE SEQUENCE [LARGE SCALE GENOMIC DNA]</scope>
    <source>
        <strain evidence="12">WS_9</strain>
    </source>
</reference>
<dbReference type="GO" id="GO:0015648">
    <property type="term" value="F:lipid-linked peptidoglycan transporter activity"/>
    <property type="evidence" value="ECO:0007669"/>
    <property type="project" value="TreeGrafter"/>
</dbReference>
<feature type="transmembrane region" description="Helical" evidence="11">
    <location>
        <begin position="384"/>
        <end position="403"/>
    </location>
</feature>
<dbReference type="EMBL" id="VBOZ01000029">
    <property type="protein sequence ID" value="TMQ63896.1"/>
    <property type="molecule type" value="Genomic_DNA"/>
</dbReference>
<evidence type="ECO:0000313" key="13">
    <source>
        <dbReference type="Proteomes" id="UP000317691"/>
    </source>
</evidence>
<dbReference type="GO" id="GO:0051301">
    <property type="term" value="P:cell division"/>
    <property type="evidence" value="ECO:0007669"/>
    <property type="project" value="InterPro"/>
</dbReference>
<dbReference type="GO" id="GO:0032153">
    <property type="term" value="C:cell division site"/>
    <property type="evidence" value="ECO:0007669"/>
    <property type="project" value="TreeGrafter"/>
</dbReference>
<feature type="transmembrane region" description="Helical" evidence="11">
    <location>
        <begin position="316"/>
        <end position="335"/>
    </location>
</feature>
<feature type="transmembrane region" description="Helical" evidence="11">
    <location>
        <begin position="195"/>
        <end position="215"/>
    </location>
</feature>
<dbReference type="GO" id="GO:0008360">
    <property type="term" value="P:regulation of cell shape"/>
    <property type="evidence" value="ECO:0007669"/>
    <property type="project" value="UniProtKB-KW"/>
</dbReference>
<feature type="transmembrane region" description="Helical" evidence="11">
    <location>
        <begin position="44"/>
        <end position="64"/>
    </location>
</feature>